<dbReference type="InterPro" id="IPR036388">
    <property type="entry name" value="WH-like_DNA-bd_sf"/>
</dbReference>
<sequence>MRASTRFSDAIHILCFLKVYEEARITSDLLSSSIGISPVMVRRLMGNLRQAGLVQTTQGTAQPRLARDLQKITLYDVYLAVEESDGPHPLFNVNPDTNPQCKVGGHIQPILAEVYQEAQAAAMIRFNNVTVADIVDQINLKLHQEKLQD</sequence>
<dbReference type="InterPro" id="IPR036390">
    <property type="entry name" value="WH_DNA-bd_sf"/>
</dbReference>
<dbReference type="OrthoDB" id="213028at2"/>
<gene>
    <name evidence="1" type="ORF">BUW47_10470</name>
</gene>
<dbReference type="GO" id="GO:0005829">
    <property type="term" value="C:cytosol"/>
    <property type="evidence" value="ECO:0007669"/>
    <property type="project" value="TreeGrafter"/>
</dbReference>
<organism evidence="1 2">
    <name type="scientific">Limosilactobacillus fermentum</name>
    <name type="common">Lactobacillus fermentum</name>
    <dbReference type="NCBI Taxonomy" id="1613"/>
    <lineage>
        <taxon>Bacteria</taxon>
        <taxon>Bacillati</taxon>
        <taxon>Bacillota</taxon>
        <taxon>Bacilli</taxon>
        <taxon>Lactobacillales</taxon>
        <taxon>Lactobacillaceae</taxon>
        <taxon>Limosilactobacillus</taxon>
    </lineage>
</organism>
<dbReference type="GO" id="GO:0003700">
    <property type="term" value="F:DNA-binding transcription factor activity"/>
    <property type="evidence" value="ECO:0007669"/>
    <property type="project" value="TreeGrafter"/>
</dbReference>
<evidence type="ECO:0000313" key="1">
    <source>
        <dbReference type="EMBL" id="APU46786.1"/>
    </source>
</evidence>
<evidence type="ECO:0000313" key="2">
    <source>
        <dbReference type="Proteomes" id="UP000185427"/>
    </source>
</evidence>
<protein>
    <submittedName>
        <fullName evidence="1">Transcriptional regulator</fullName>
    </submittedName>
</protein>
<dbReference type="Pfam" id="PF02082">
    <property type="entry name" value="Rrf2"/>
    <property type="match status" value="1"/>
</dbReference>
<reference evidence="1 2" key="1">
    <citation type="submission" date="2016-12" db="EMBL/GenBank/DDBJ databases">
        <title>Complete Genome Sequence of Lactobacillus fermentum Strain SNUV175, a Probiotic for Treatment of Bacterial Vaginosis.</title>
        <authorList>
            <person name="Lee S."/>
            <person name="You H.J."/>
            <person name="Kwon B."/>
            <person name="Ko G."/>
        </authorList>
    </citation>
    <scope>NUCLEOTIDE SEQUENCE [LARGE SCALE GENOMIC DNA]</scope>
    <source>
        <strain evidence="1 2">SNUV175</strain>
    </source>
</reference>
<dbReference type="EMBL" id="CP019030">
    <property type="protein sequence ID" value="APU46786.1"/>
    <property type="molecule type" value="Genomic_DNA"/>
</dbReference>
<proteinExistence type="predicted"/>
<dbReference type="InterPro" id="IPR000944">
    <property type="entry name" value="Tscrpt_reg_Rrf2"/>
</dbReference>
<dbReference type="GeneID" id="83714651"/>
<dbReference type="Proteomes" id="UP000185427">
    <property type="component" value="Chromosome"/>
</dbReference>
<dbReference type="PANTHER" id="PTHR33221">
    <property type="entry name" value="WINGED HELIX-TURN-HELIX TRANSCRIPTIONAL REGULATOR, RRF2 FAMILY"/>
    <property type="match status" value="1"/>
</dbReference>
<dbReference type="SUPFAM" id="SSF46785">
    <property type="entry name" value="Winged helix' DNA-binding domain"/>
    <property type="match status" value="1"/>
</dbReference>
<dbReference type="Gene3D" id="1.10.10.10">
    <property type="entry name" value="Winged helix-like DNA-binding domain superfamily/Winged helix DNA-binding domain"/>
    <property type="match status" value="1"/>
</dbReference>
<dbReference type="RefSeq" id="WP_015638987.1">
    <property type="nucleotide sequence ID" value="NZ_CABJBV010000052.1"/>
</dbReference>
<dbReference type="PROSITE" id="PS51197">
    <property type="entry name" value="HTH_RRF2_2"/>
    <property type="match status" value="1"/>
</dbReference>
<dbReference type="PANTHER" id="PTHR33221:SF15">
    <property type="entry name" value="HTH-TYPE TRANSCRIPTIONAL REGULATOR YWGB-RELATED"/>
    <property type="match status" value="1"/>
</dbReference>
<dbReference type="AlphaFoldDB" id="A0A1L7GXH2"/>
<accession>A0A1L7GXH2</accession>
<name>A0A1L7GXH2_LIMFE</name>